<organism evidence="1 2">
    <name type="scientific">Acaulospora morrowiae</name>
    <dbReference type="NCBI Taxonomy" id="94023"/>
    <lineage>
        <taxon>Eukaryota</taxon>
        <taxon>Fungi</taxon>
        <taxon>Fungi incertae sedis</taxon>
        <taxon>Mucoromycota</taxon>
        <taxon>Glomeromycotina</taxon>
        <taxon>Glomeromycetes</taxon>
        <taxon>Diversisporales</taxon>
        <taxon>Acaulosporaceae</taxon>
        <taxon>Acaulospora</taxon>
    </lineage>
</organism>
<comment type="caution">
    <text evidence="1">The sequence shown here is derived from an EMBL/GenBank/DDBJ whole genome shotgun (WGS) entry which is preliminary data.</text>
</comment>
<reference evidence="1" key="1">
    <citation type="submission" date="2021-06" db="EMBL/GenBank/DDBJ databases">
        <authorList>
            <person name="Kallberg Y."/>
            <person name="Tangrot J."/>
            <person name="Rosling A."/>
        </authorList>
    </citation>
    <scope>NUCLEOTIDE SEQUENCE</scope>
    <source>
        <strain evidence="1">CL551</strain>
    </source>
</reference>
<evidence type="ECO:0000313" key="2">
    <source>
        <dbReference type="Proteomes" id="UP000789342"/>
    </source>
</evidence>
<dbReference type="EMBL" id="CAJVPV010003143">
    <property type="protein sequence ID" value="CAG8544347.1"/>
    <property type="molecule type" value="Genomic_DNA"/>
</dbReference>
<keyword evidence="2" id="KW-1185">Reference proteome</keyword>
<dbReference type="OrthoDB" id="2397850at2759"/>
<name>A0A9N9AYJ6_9GLOM</name>
<evidence type="ECO:0000313" key="1">
    <source>
        <dbReference type="EMBL" id="CAG8544347.1"/>
    </source>
</evidence>
<proteinExistence type="predicted"/>
<dbReference type="Proteomes" id="UP000789342">
    <property type="component" value="Unassembled WGS sequence"/>
</dbReference>
<dbReference type="AlphaFoldDB" id="A0A9N9AYJ6"/>
<gene>
    <name evidence="1" type="ORF">AMORRO_LOCUS5278</name>
</gene>
<sequence>MFWNSTKNIPDVLLLETKDLQHCNADTISKALFESCTKYNLNLSQCFTFLSNNTNYMSGHTEVLNNFEEMAFGKLPISTGFSKTQHLFNLLYLAWMLHYGYDYSDRDSPLNMRGKIIKSLYKEWLDYQLDKYQHPL</sequence>
<accession>A0A9N9AYJ6</accession>
<protein>
    <submittedName>
        <fullName evidence="1">14095_t:CDS:1</fullName>
    </submittedName>
</protein>